<sequence>MLTTINNFQDFKENLYKAGMSMGGANNEGVFSLCDYYGDTIQWHTEDGETDPWEWRMRVLNEETDIAYGKFFFKKSGYITREWYPYFYAVRRGDRELEEEYGNGNISLYAKKIYQLLTEYKELPLHLIKQYGGFGGEDKAKFDAAMTELQMKFYITMCGRSRKVSKAGEEYGWSSTVFCLTEDFFEGEIIKRALEINPAEAYDKLYQWIIGLNKEANPKKTAKFIKG</sequence>
<dbReference type="Pfam" id="PF24741">
    <property type="entry name" value="AlkZ-rel"/>
    <property type="match status" value="1"/>
</dbReference>
<dbReference type="OrthoDB" id="1067148at2"/>
<dbReference type="Proteomes" id="UP000184386">
    <property type="component" value="Unassembled WGS sequence"/>
</dbReference>
<dbReference type="InterPro" id="IPR056298">
    <property type="entry name" value="AlkZ-rel"/>
</dbReference>
<proteinExistence type="predicted"/>
<dbReference type="EMBL" id="FRAC01000041">
    <property type="protein sequence ID" value="SHL63818.1"/>
    <property type="molecule type" value="Genomic_DNA"/>
</dbReference>
<protein>
    <submittedName>
        <fullName evidence="1">Uncharacterized protein</fullName>
    </submittedName>
</protein>
<evidence type="ECO:0000313" key="2">
    <source>
        <dbReference type="Proteomes" id="UP000184386"/>
    </source>
</evidence>
<organism evidence="1 2">
    <name type="scientific">Anaerocolumna jejuensis DSM 15929</name>
    <dbReference type="NCBI Taxonomy" id="1121322"/>
    <lineage>
        <taxon>Bacteria</taxon>
        <taxon>Bacillati</taxon>
        <taxon>Bacillota</taxon>
        <taxon>Clostridia</taxon>
        <taxon>Lachnospirales</taxon>
        <taxon>Lachnospiraceae</taxon>
        <taxon>Anaerocolumna</taxon>
    </lineage>
</organism>
<name>A0A1M7C929_9FIRM</name>
<reference evidence="1 2" key="1">
    <citation type="submission" date="2016-11" db="EMBL/GenBank/DDBJ databases">
        <authorList>
            <person name="Jaros S."/>
            <person name="Januszkiewicz K."/>
            <person name="Wedrychowicz H."/>
        </authorList>
    </citation>
    <scope>NUCLEOTIDE SEQUENCE [LARGE SCALE GENOMIC DNA]</scope>
    <source>
        <strain evidence="1 2">DSM 15929</strain>
    </source>
</reference>
<dbReference type="STRING" id="1121322.SAMN02745136_05372"/>
<dbReference type="AlphaFoldDB" id="A0A1M7C929"/>
<gene>
    <name evidence="1" type="ORF">SAMN02745136_05372</name>
</gene>
<dbReference type="RefSeq" id="WP_073280268.1">
    <property type="nucleotide sequence ID" value="NZ_FRAC01000041.1"/>
</dbReference>
<accession>A0A1M7C929</accession>
<keyword evidence="2" id="KW-1185">Reference proteome</keyword>
<evidence type="ECO:0000313" key="1">
    <source>
        <dbReference type="EMBL" id="SHL63818.1"/>
    </source>
</evidence>